<dbReference type="OrthoDB" id="880459at2"/>
<evidence type="ECO:0000259" key="2">
    <source>
        <dbReference type="Pfam" id="PF03724"/>
    </source>
</evidence>
<evidence type="ECO:0000256" key="1">
    <source>
        <dbReference type="SAM" id="SignalP"/>
    </source>
</evidence>
<gene>
    <name evidence="3" type="ORF">SAMN04487935_3383</name>
</gene>
<keyword evidence="4" id="KW-1185">Reference proteome</keyword>
<proteinExistence type="predicted"/>
<keyword evidence="3" id="KW-0346">Stress response</keyword>
<evidence type="ECO:0000313" key="3">
    <source>
        <dbReference type="EMBL" id="SDK43891.1"/>
    </source>
</evidence>
<dbReference type="PROSITE" id="PS51257">
    <property type="entry name" value="PROKAR_LIPOPROTEIN"/>
    <property type="match status" value="1"/>
</dbReference>
<dbReference type="InterPro" id="IPR053147">
    <property type="entry name" value="Hsp_HslJ-like"/>
</dbReference>
<protein>
    <submittedName>
        <fullName evidence="3">Heat shock protein HslJ</fullName>
    </submittedName>
</protein>
<reference evidence="3 4" key="1">
    <citation type="submission" date="2016-10" db="EMBL/GenBank/DDBJ databases">
        <authorList>
            <person name="de Groot N.N."/>
        </authorList>
    </citation>
    <scope>NUCLEOTIDE SEQUENCE [LARGE SCALE GENOMIC DNA]</scope>
    <source>
        <strain evidence="3 4">CGMCC 1.10076</strain>
    </source>
</reference>
<dbReference type="InterPro" id="IPR038670">
    <property type="entry name" value="HslJ-like_sf"/>
</dbReference>
<feature type="domain" description="DUF306" evidence="2">
    <location>
        <begin position="41"/>
        <end position="140"/>
    </location>
</feature>
<dbReference type="AlphaFoldDB" id="A0A1G9BWQ5"/>
<dbReference type="InterPro" id="IPR005184">
    <property type="entry name" value="DUF306_Meta_HslJ"/>
</dbReference>
<name>A0A1G9BWQ5_9FLAO</name>
<accession>A0A1G9BWQ5</accession>
<dbReference type="PANTHER" id="PTHR35535">
    <property type="entry name" value="HEAT SHOCK PROTEIN HSLJ"/>
    <property type="match status" value="1"/>
</dbReference>
<sequence length="152" mass="16755">MKKIIFISACIALFSVSCNSTKSSTTEEMATTEKGGNPSALEGIWELDYLSGTKVAFENLYVDKKPFLSFNTKDSRVSGNSSCNSFTGNITVSKNYLRFDDAMAMTKMFCQGDGESSFMDGLKKINSYSISDEGKTLNLIIGDIAIMRFHKK</sequence>
<dbReference type="EMBL" id="FNEZ01000006">
    <property type="protein sequence ID" value="SDK43891.1"/>
    <property type="molecule type" value="Genomic_DNA"/>
</dbReference>
<keyword evidence="1" id="KW-0732">Signal</keyword>
<dbReference type="Proteomes" id="UP000199580">
    <property type="component" value="Unassembled WGS sequence"/>
</dbReference>
<feature type="chain" id="PRO_5011512489" evidence="1">
    <location>
        <begin position="23"/>
        <end position="152"/>
    </location>
</feature>
<dbReference type="PANTHER" id="PTHR35535:SF1">
    <property type="entry name" value="HEAT SHOCK PROTEIN HSLJ"/>
    <property type="match status" value="1"/>
</dbReference>
<dbReference type="Gene3D" id="2.40.128.270">
    <property type="match status" value="1"/>
</dbReference>
<organism evidence="3 4">
    <name type="scientific">Flavobacterium noncentrifugens</name>
    <dbReference type="NCBI Taxonomy" id="1128970"/>
    <lineage>
        <taxon>Bacteria</taxon>
        <taxon>Pseudomonadati</taxon>
        <taxon>Bacteroidota</taxon>
        <taxon>Flavobacteriia</taxon>
        <taxon>Flavobacteriales</taxon>
        <taxon>Flavobacteriaceae</taxon>
        <taxon>Flavobacterium</taxon>
    </lineage>
</organism>
<dbReference type="STRING" id="1128970.SAMN04487935_3383"/>
<dbReference type="Pfam" id="PF03724">
    <property type="entry name" value="META"/>
    <property type="match status" value="1"/>
</dbReference>
<evidence type="ECO:0000313" key="4">
    <source>
        <dbReference type="Proteomes" id="UP000199580"/>
    </source>
</evidence>
<dbReference type="RefSeq" id="WP_091398212.1">
    <property type="nucleotide sequence ID" value="NZ_BKAI01000012.1"/>
</dbReference>
<feature type="signal peptide" evidence="1">
    <location>
        <begin position="1"/>
        <end position="22"/>
    </location>
</feature>